<dbReference type="AlphaFoldDB" id="A0A183BTS0"/>
<accession>A0A183BTS0</accession>
<evidence type="ECO:0000313" key="2">
    <source>
        <dbReference type="WBParaSite" id="GPLIN_000400600"/>
    </source>
</evidence>
<reference evidence="1" key="1">
    <citation type="submission" date="2014-05" db="EMBL/GenBank/DDBJ databases">
        <title>The genome and life-stage specific transcriptomes of Globodera pallida elucidate key aspects of plant parasitism by a cyst nematode.</title>
        <authorList>
            <person name="Cotton J.A."/>
            <person name="Lilley C.J."/>
            <person name="Jones L.M."/>
            <person name="Kikuchi T."/>
            <person name="Reid A.J."/>
            <person name="Thorpe P."/>
            <person name="Tsai I.J."/>
            <person name="Beasley H."/>
            <person name="Blok V."/>
            <person name="Cock P.J.A."/>
            <person name="Van den Akker S.E."/>
            <person name="Holroyd N."/>
            <person name="Hunt M."/>
            <person name="Mantelin S."/>
            <person name="Naghra H."/>
            <person name="Pain A."/>
            <person name="Palomares-Rius J.E."/>
            <person name="Zarowiecki M."/>
            <person name="Berriman M."/>
            <person name="Jones J.T."/>
            <person name="Urwin P.E."/>
        </authorList>
    </citation>
    <scope>NUCLEOTIDE SEQUENCE [LARGE SCALE GENOMIC DNA]</scope>
    <source>
        <strain evidence="1">Lindley</strain>
    </source>
</reference>
<evidence type="ECO:0000313" key="1">
    <source>
        <dbReference type="Proteomes" id="UP000050741"/>
    </source>
</evidence>
<protein>
    <submittedName>
        <fullName evidence="2">MSP domain-containing protein</fullName>
    </submittedName>
</protein>
<organism evidence="1 2">
    <name type="scientific">Globodera pallida</name>
    <name type="common">Potato cyst nematode worm</name>
    <name type="synonym">Heterodera pallida</name>
    <dbReference type="NCBI Taxonomy" id="36090"/>
    <lineage>
        <taxon>Eukaryota</taxon>
        <taxon>Metazoa</taxon>
        <taxon>Ecdysozoa</taxon>
        <taxon>Nematoda</taxon>
        <taxon>Chromadorea</taxon>
        <taxon>Rhabditida</taxon>
        <taxon>Tylenchina</taxon>
        <taxon>Tylenchomorpha</taxon>
        <taxon>Tylenchoidea</taxon>
        <taxon>Heteroderidae</taxon>
        <taxon>Heteroderinae</taxon>
        <taxon>Globodera</taxon>
    </lineage>
</organism>
<dbReference type="InterPro" id="IPR008962">
    <property type="entry name" value="PapD-like_sf"/>
</dbReference>
<sequence length="99" mass="11904">MAQIPPEALIIMPAHRLFFNAPFDNKAAYCVRVTDQPRHKAHLVRINMTHRMRFVVSHRHVDHIILHWVNATNDRPWSFTWFRVDGHERRRPLAVEYNE</sequence>
<reference evidence="2" key="2">
    <citation type="submission" date="2016-06" db="UniProtKB">
        <authorList>
            <consortium name="WormBaseParasite"/>
        </authorList>
    </citation>
    <scope>IDENTIFICATION</scope>
</reference>
<dbReference type="Proteomes" id="UP000050741">
    <property type="component" value="Unassembled WGS sequence"/>
</dbReference>
<dbReference type="SUPFAM" id="SSF49354">
    <property type="entry name" value="PapD-like"/>
    <property type="match status" value="1"/>
</dbReference>
<keyword evidence="1" id="KW-1185">Reference proteome</keyword>
<proteinExistence type="predicted"/>
<name>A0A183BTS0_GLOPA</name>
<dbReference type="WBParaSite" id="GPLIN_000400600">
    <property type="protein sequence ID" value="GPLIN_000400600"/>
    <property type="gene ID" value="GPLIN_000400600"/>
</dbReference>